<proteinExistence type="inferred from homology"/>
<dbReference type="Gene3D" id="3.30.70.120">
    <property type="match status" value="1"/>
</dbReference>
<dbReference type="PANTHER" id="PTHR23419">
    <property type="entry name" value="DIVALENT CATION TOLERANCE CUTA-RELATED"/>
    <property type="match status" value="1"/>
</dbReference>
<gene>
    <name evidence="2" type="primary">cutA_2</name>
    <name evidence="2" type="ORF">Cme02nite_65770</name>
</gene>
<organism evidence="2 3">
    <name type="scientific">Catellatospora methionotrophica</name>
    <dbReference type="NCBI Taxonomy" id="121620"/>
    <lineage>
        <taxon>Bacteria</taxon>
        <taxon>Bacillati</taxon>
        <taxon>Actinomycetota</taxon>
        <taxon>Actinomycetes</taxon>
        <taxon>Micromonosporales</taxon>
        <taxon>Micromonosporaceae</taxon>
        <taxon>Catellatospora</taxon>
    </lineage>
</organism>
<dbReference type="EMBL" id="BONJ01000039">
    <property type="protein sequence ID" value="GIG18245.1"/>
    <property type="molecule type" value="Genomic_DNA"/>
</dbReference>
<name>A0A8J3LHA1_9ACTN</name>
<dbReference type="InterPro" id="IPR011322">
    <property type="entry name" value="N-reg_PII-like_a/b"/>
</dbReference>
<dbReference type="InterPro" id="IPR015867">
    <property type="entry name" value="N-reg_PII/ATP_PRibTrfase_C"/>
</dbReference>
<evidence type="ECO:0000256" key="1">
    <source>
        <dbReference type="ARBA" id="ARBA00010169"/>
    </source>
</evidence>
<dbReference type="GO" id="GO:0005507">
    <property type="term" value="F:copper ion binding"/>
    <property type="evidence" value="ECO:0007669"/>
    <property type="project" value="TreeGrafter"/>
</dbReference>
<dbReference type="Pfam" id="PF03091">
    <property type="entry name" value="CutA1"/>
    <property type="match status" value="1"/>
</dbReference>
<accession>A0A8J3LHA1</accession>
<evidence type="ECO:0000313" key="2">
    <source>
        <dbReference type="EMBL" id="GIG18245.1"/>
    </source>
</evidence>
<keyword evidence="3" id="KW-1185">Reference proteome</keyword>
<sequence length="108" mass="11586">MGEATFVQVVTTLDDRDAALALARSAVEAKVAACAQVGGPIRSVYRWQGAIEEAEEFTVVLKTTAAGYPALERHLLDRHPYETPEIVCTPVLAGNPAYLAWVTAETGQ</sequence>
<dbReference type="Proteomes" id="UP000660339">
    <property type="component" value="Unassembled WGS sequence"/>
</dbReference>
<protein>
    <submittedName>
        <fullName evidence="2">Divalent cation tolerance protein</fullName>
    </submittedName>
</protein>
<dbReference type="InterPro" id="IPR004323">
    <property type="entry name" value="Ion_tolerance_CutA"/>
</dbReference>
<dbReference type="GO" id="GO:0010038">
    <property type="term" value="P:response to metal ion"/>
    <property type="evidence" value="ECO:0007669"/>
    <property type="project" value="InterPro"/>
</dbReference>
<dbReference type="AlphaFoldDB" id="A0A8J3LHA1"/>
<comment type="similarity">
    <text evidence="1">Belongs to the CutA family.</text>
</comment>
<evidence type="ECO:0000313" key="3">
    <source>
        <dbReference type="Proteomes" id="UP000660339"/>
    </source>
</evidence>
<comment type="caution">
    <text evidence="2">The sequence shown here is derived from an EMBL/GenBank/DDBJ whole genome shotgun (WGS) entry which is preliminary data.</text>
</comment>
<dbReference type="PANTHER" id="PTHR23419:SF8">
    <property type="entry name" value="FI09726P"/>
    <property type="match status" value="1"/>
</dbReference>
<reference evidence="2" key="1">
    <citation type="submission" date="2021-01" db="EMBL/GenBank/DDBJ databases">
        <title>Whole genome shotgun sequence of Catellatospora methionotrophica NBRC 14553.</title>
        <authorList>
            <person name="Komaki H."/>
            <person name="Tamura T."/>
        </authorList>
    </citation>
    <scope>NUCLEOTIDE SEQUENCE</scope>
    <source>
        <strain evidence="2">NBRC 14553</strain>
    </source>
</reference>
<dbReference type="RefSeq" id="WP_166381039.1">
    <property type="nucleotide sequence ID" value="NZ_BAAATT010000019.1"/>
</dbReference>
<dbReference type="SUPFAM" id="SSF54913">
    <property type="entry name" value="GlnB-like"/>
    <property type="match status" value="1"/>
</dbReference>